<reference evidence="2 3" key="1">
    <citation type="journal article" date="2018" name="Nat. Ecol. Evol.">
        <title>Pezizomycetes genomes reveal the molecular basis of ectomycorrhizal truffle lifestyle.</title>
        <authorList>
            <person name="Murat C."/>
            <person name="Payen T."/>
            <person name="Noel B."/>
            <person name="Kuo A."/>
            <person name="Morin E."/>
            <person name="Chen J."/>
            <person name="Kohler A."/>
            <person name="Krizsan K."/>
            <person name="Balestrini R."/>
            <person name="Da Silva C."/>
            <person name="Montanini B."/>
            <person name="Hainaut M."/>
            <person name="Levati E."/>
            <person name="Barry K.W."/>
            <person name="Belfiori B."/>
            <person name="Cichocki N."/>
            <person name="Clum A."/>
            <person name="Dockter R.B."/>
            <person name="Fauchery L."/>
            <person name="Guy J."/>
            <person name="Iotti M."/>
            <person name="Le Tacon F."/>
            <person name="Lindquist E.A."/>
            <person name="Lipzen A."/>
            <person name="Malagnac F."/>
            <person name="Mello A."/>
            <person name="Molinier V."/>
            <person name="Miyauchi S."/>
            <person name="Poulain J."/>
            <person name="Riccioni C."/>
            <person name="Rubini A."/>
            <person name="Sitrit Y."/>
            <person name="Splivallo R."/>
            <person name="Traeger S."/>
            <person name="Wang M."/>
            <person name="Zifcakova L."/>
            <person name="Wipf D."/>
            <person name="Zambonelli A."/>
            <person name="Paolocci F."/>
            <person name="Nowrousian M."/>
            <person name="Ottonello S."/>
            <person name="Baldrian P."/>
            <person name="Spatafora J.W."/>
            <person name="Henrissat B."/>
            <person name="Nagy L.G."/>
            <person name="Aury J.M."/>
            <person name="Wincker P."/>
            <person name="Grigoriev I.V."/>
            <person name="Bonfante P."/>
            <person name="Martin F.M."/>
        </authorList>
    </citation>
    <scope>NUCLEOTIDE SEQUENCE [LARGE SCALE GENOMIC DNA]</scope>
    <source>
        <strain evidence="2 3">RN42</strain>
    </source>
</reference>
<protein>
    <submittedName>
        <fullName evidence="2">Uncharacterized protein</fullName>
    </submittedName>
</protein>
<feature type="region of interest" description="Disordered" evidence="1">
    <location>
        <begin position="44"/>
        <end position="78"/>
    </location>
</feature>
<evidence type="ECO:0000313" key="2">
    <source>
        <dbReference type="EMBL" id="RPA77523.1"/>
    </source>
</evidence>
<keyword evidence="3" id="KW-1185">Reference proteome</keyword>
<evidence type="ECO:0000256" key="1">
    <source>
        <dbReference type="SAM" id="MobiDB-lite"/>
    </source>
</evidence>
<proteinExistence type="predicted"/>
<gene>
    <name evidence="2" type="ORF">BJ508DRAFT_170116</name>
</gene>
<feature type="compositionally biased region" description="Polar residues" evidence="1">
    <location>
        <begin position="61"/>
        <end position="73"/>
    </location>
</feature>
<sequence>MVHIVNALDRASRLGGGIWNDGRLPLPSSQPSYCIQIHSNQDWSSSRASLGSNWPEKWRTPNPTGPKQSTDATSAAAPGRSRRTFGLFYLHRRVWSFPVSQTSIPILNTSLNTPISTCGSRCTGTTMIAPSKPDLNLPSPAIEILREEVQNANIRPFGS</sequence>
<dbReference type="EMBL" id="ML119725">
    <property type="protein sequence ID" value="RPA77523.1"/>
    <property type="molecule type" value="Genomic_DNA"/>
</dbReference>
<evidence type="ECO:0000313" key="3">
    <source>
        <dbReference type="Proteomes" id="UP000275078"/>
    </source>
</evidence>
<dbReference type="AlphaFoldDB" id="A0A3N4HUG2"/>
<name>A0A3N4HUG2_ASCIM</name>
<accession>A0A3N4HUG2</accession>
<dbReference type="Proteomes" id="UP000275078">
    <property type="component" value="Unassembled WGS sequence"/>
</dbReference>
<organism evidence="2 3">
    <name type="scientific">Ascobolus immersus RN42</name>
    <dbReference type="NCBI Taxonomy" id="1160509"/>
    <lineage>
        <taxon>Eukaryota</taxon>
        <taxon>Fungi</taxon>
        <taxon>Dikarya</taxon>
        <taxon>Ascomycota</taxon>
        <taxon>Pezizomycotina</taxon>
        <taxon>Pezizomycetes</taxon>
        <taxon>Pezizales</taxon>
        <taxon>Ascobolaceae</taxon>
        <taxon>Ascobolus</taxon>
    </lineage>
</organism>